<proteinExistence type="predicted"/>
<evidence type="ECO:0000259" key="2">
    <source>
        <dbReference type="Pfam" id="PF08750"/>
    </source>
</evidence>
<dbReference type="EMBL" id="JAGSPJ010000002">
    <property type="protein sequence ID" value="MBR7799494.1"/>
    <property type="molecule type" value="Genomic_DNA"/>
</dbReference>
<dbReference type="InterPro" id="IPR014861">
    <property type="entry name" value="CNP1-like_dom"/>
</dbReference>
<feature type="domain" description="CNP1-like uncharacterised" evidence="2">
    <location>
        <begin position="46"/>
        <end position="176"/>
    </location>
</feature>
<evidence type="ECO:0000256" key="1">
    <source>
        <dbReference type="SAM" id="SignalP"/>
    </source>
</evidence>
<keyword evidence="1" id="KW-0732">Signal</keyword>
<dbReference type="Pfam" id="PF08750">
    <property type="entry name" value="CNP1"/>
    <property type="match status" value="1"/>
</dbReference>
<protein>
    <submittedName>
        <fullName evidence="3">CNP1-like family protein</fullName>
    </submittedName>
</protein>
<dbReference type="Proteomes" id="UP000678545">
    <property type="component" value="Unassembled WGS sequence"/>
</dbReference>
<dbReference type="RefSeq" id="WP_212674647.1">
    <property type="nucleotide sequence ID" value="NZ_JAGSPJ010000002.1"/>
</dbReference>
<gene>
    <name evidence="3" type="ORF">KDM90_05725</name>
</gene>
<reference evidence="3" key="1">
    <citation type="submission" date="2021-04" db="EMBL/GenBank/DDBJ databases">
        <title>novel species isolated from subtropical streams in China.</title>
        <authorList>
            <person name="Lu H."/>
        </authorList>
    </citation>
    <scope>NUCLEOTIDE SEQUENCE</scope>
    <source>
        <strain evidence="3">FT137W</strain>
    </source>
</reference>
<comment type="caution">
    <text evidence="3">The sequence shown here is derived from an EMBL/GenBank/DDBJ whole genome shotgun (WGS) entry which is preliminary data.</text>
</comment>
<feature type="signal peptide" evidence="1">
    <location>
        <begin position="1"/>
        <end position="34"/>
    </location>
</feature>
<sequence length="185" mass="20676">MMLINKLFPWMNIGVAKSLALGLCLASSACYSYAYSDSQDIVEKEVKVWIDSPVHFPASPISENLLAFYSNESQRFFIDRLSVSVAADGSFRYTIVSISSTGAKNVSYEGLRCDSNEKRLFAFGRHDGSWSASRRDNWDGFSARGINQQHATLAWDFVCEGGSVAGNADKIIQRIQQKQSLRQFH</sequence>
<evidence type="ECO:0000313" key="3">
    <source>
        <dbReference type="EMBL" id="MBR7799494.1"/>
    </source>
</evidence>
<accession>A0A941DXY6</accession>
<dbReference type="PROSITE" id="PS51257">
    <property type="entry name" value="PROKAR_LIPOPROTEIN"/>
    <property type="match status" value="1"/>
</dbReference>
<keyword evidence="4" id="KW-1185">Reference proteome</keyword>
<feature type="chain" id="PRO_5038082795" evidence="1">
    <location>
        <begin position="35"/>
        <end position="185"/>
    </location>
</feature>
<name>A0A941DXY6_9BURK</name>
<dbReference type="AlphaFoldDB" id="A0A941DXY6"/>
<organism evidence="3 4">
    <name type="scientific">Undibacterium fentianense</name>
    <dbReference type="NCBI Taxonomy" id="2828728"/>
    <lineage>
        <taxon>Bacteria</taxon>
        <taxon>Pseudomonadati</taxon>
        <taxon>Pseudomonadota</taxon>
        <taxon>Betaproteobacteria</taxon>
        <taxon>Burkholderiales</taxon>
        <taxon>Oxalobacteraceae</taxon>
        <taxon>Undibacterium</taxon>
    </lineage>
</organism>
<evidence type="ECO:0000313" key="4">
    <source>
        <dbReference type="Proteomes" id="UP000678545"/>
    </source>
</evidence>